<proteinExistence type="predicted"/>
<dbReference type="EMBL" id="JBANRG010000054">
    <property type="protein sequence ID" value="KAK7443511.1"/>
    <property type="molecule type" value="Genomic_DNA"/>
</dbReference>
<sequence length="317" mass="35330">MFGSKFDPRKDLVDLKGKVVIVTGGNRGIGYATIQHLARAGAKVYMATRSEEKAKEAIENLKKDGIEPGEVAYLKLDLSDPKQAKQAAEEFLTKETRLDILVNNAALISSPYETTEGISQMIMVNHIGPFIFTQGLLPVLTSTAKEPDSDIRIVNVTSKAHVLTPGPIKFESVEDFKIEYKGKFMSGFLRYCHSKVLNILWTKSLQQRFDKTEPPVPITVIAIHPGGVDTFSHNWPLPWLMKPLVCLAINSPEMGSYTSVFAAASKKVREEKPKYKAAYLESHPPGHFAKPSKEAQDEKLAEDLWKLTEQYLEGLNL</sequence>
<organism evidence="2 3">
    <name type="scientific">Marasmiellus scandens</name>
    <dbReference type="NCBI Taxonomy" id="2682957"/>
    <lineage>
        <taxon>Eukaryota</taxon>
        <taxon>Fungi</taxon>
        <taxon>Dikarya</taxon>
        <taxon>Basidiomycota</taxon>
        <taxon>Agaricomycotina</taxon>
        <taxon>Agaricomycetes</taxon>
        <taxon>Agaricomycetidae</taxon>
        <taxon>Agaricales</taxon>
        <taxon>Marasmiineae</taxon>
        <taxon>Omphalotaceae</taxon>
        <taxon>Marasmiellus</taxon>
    </lineage>
</organism>
<evidence type="ECO:0000313" key="3">
    <source>
        <dbReference type="Proteomes" id="UP001498398"/>
    </source>
</evidence>
<dbReference type="SUPFAM" id="SSF51735">
    <property type="entry name" value="NAD(P)-binding Rossmann-fold domains"/>
    <property type="match status" value="1"/>
</dbReference>
<evidence type="ECO:0000256" key="1">
    <source>
        <dbReference type="ARBA" id="ARBA00023002"/>
    </source>
</evidence>
<dbReference type="PANTHER" id="PTHR43157:SF31">
    <property type="entry name" value="PHOSPHATIDYLINOSITOL-GLYCAN BIOSYNTHESIS CLASS F PROTEIN"/>
    <property type="match status" value="1"/>
</dbReference>
<dbReference type="PRINTS" id="PR00081">
    <property type="entry name" value="GDHRDH"/>
</dbReference>
<dbReference type="Gene3D" id="3.40.50.720">
    <property type="entry name" value="NAD(P)-binding Rossmann-like Domain"/>
    <property type="match status" value="1"/>
</dbReference>
<accession>A0ABR1IZH5</accession>
<dbReference type="InterPro" id="IPR036291">
    <property type="entry name" value="NAD(P)-bd_dom_sf"/>
</dbReference>
<evidence type="ECO:0000313" key="2">
    <source>
        <dbReference type="EMBL" id="KAK7443511.1"/>
    </source>
</evidence>
<dbReference type="Proteomes" id="UP001498398">
    <property type="component" value="Unassembled WGS sequence"/>
</dbReference>
<protein>
    <recommendedName>
        <fullName evidence="4">NAD-P-binding protein</fullName>
    </recommendedName>
</protein>
<dbReference type="InterPro" id="IPR002347">
    <property type="entry name" value="SDR_fam"/>
</dbReference>
<dbReference type="Pfam" id="PF00106">
    <property type="entry name" value="adh_short"/>
    <property type="match status" value="1"/>
</dbReference>
<gene>
    <name evidence="2" type="ORF">VKT23_015683</name>
</gene>
<name>A0ABR1IZH5_9AGAR</name>
<dbReference type="PANTHER" id="PTHR43157">
    <property type="entry name" value="PHOSPHATIDYLINOSITOL-GLYCAN BIOSYNTHESIS CLASS F PROTEIN-RELATED"/>
    <property type="match status" value="1"/>
</dbReference>
<keyword evidence="3" id="KW-1185">Reference proteome</keyword>
<reference evidence="2 3" key="1">
    <citation type="submission" date="2024-01" db="EMBL/GenBank/DDBJ databases">
        <title>A draft genome for the cacao thread blight pathogen Marasmiellus scandens.</title>
        <authorList>
            <person name="Baruah I.K."/>
            <person name="Leung J."/>
            <person name="Bukari Y."/>
            <person name="Amoako-Attah I."/>
            <person name="Meinhardt L.W."/>
            <person name="Bailey B.A."/>
            <person name="Cohen S.P."/>
        </authorList>
    </citation>
    <scope>NUCLEOTIDE SEQUENCE [LARGE SCALE GENOMIC DNA]</scope>
    <source>
        <strain evidence="2 3">GH-19</strain>
    </source>
</reference>
<comment type="caution">
    <text evidence="2">The sequence shown here is derived from an EMBL/GenBank/DDBJ whole genome shotgun (WGS) entry which is preliminary data.</text>
</comment>
<keyword evidence="1" id="KW-0560">Oxidoreductase</keyword>
<evidence type="ECO:0008006" key="4">
    <source>
        <dbReference type="Google" id="ProtNLM"/>
    </source>
</evidence>